<dbReference type="Proteomes" id="UP001497444">
    <property type="component" value="Chromosome 5"/>
</dbReference>
<organism evidence="4 5">
    <name type="scientific">Sphagnum jensenii</name>
    <dbReference type="NCBI Taxonomy" id="128206"/>
    <lineage>
        <taxon>Eukaryota</taxon>
        <taxon>Viridiplantae</taxon>
        <taxon>Streptophyta</taxon>
        <taxon>Embryophyta</taxon>
        <taxon>Bryophyta</taxon>
        <taxon>Sphagnophytina</taxon>
        <taxon>Sphagnopsida</taxon>
        <taxon>Sphagnales</taxon>
        <taxon>Sphagnaceae</taxon>
        <taxon>Sphagnum</taxon>
    </lineage>
</organism>
<dbReference type="PANTHER" id="PTHR11802:SF470">
    <property type="entry name" value="CARBOXYPEPTIDASE"/>
    <property type="match status" value="1"/>
</dbReference>
<evidence type="ECO:0000256" key="3">
    <source>
        <dbReference type="RuleBase" id="RU361156"/>
    </source>
</evidence>
<keyword evidence="3" id="KW-0378">Hydrolase</keyword>
<dbReference type="Gene3D" id="6.10.250.940">
    <property type="match status" value="1"/>
</dbReference>
<protein>
    <recommendedName>
        <fullName evidence="3">Carboxypeptidase</fullName>
        <ecNumber evidence="3">3.4.16.-</ecNumber>
    </recommendedName>
</protein>
<dbReference type="EC" id="3.4.16.-" evidence="3"/>
<dbReference type="PRINTS" id="PR00724">
    <property type="entry name" value="CRBOXYPTASEC"/>
</dbReference>
<dbReference type="InterPro" id="IPR029058">
    <property type="entry name" value="AB_hydrolase_fold"/>
</dbReference>
<evidence type="ECO:0000256" key="1">
    <source>
        <dbReference type="ARBA" id="ARBA00009431"/>
    </source>
</evidence>
<gene>
    <name evidence="4" type="ORF">CSSPJE1EN1_LOCUS18329</name>
</gene>
<dbReference type="PROSITE" id="PS00131">
    <property type="entry name" value="CARBOXYPEPT_SER_SER"/>
    <property type="match status" value="1"/>
</dbReference>
<dbReference type="PROSITE" id="PS00560">
    <property type="entry name" value="CARBOXYPEPT_SER_HIS"/>
    <property type="match status" value="1"/>
</dbReference>
<evidence type="ECO:0000313" key="5">
    <source>
        <dbReference type="Proteomes" id="UP001497444"/>
    </source>
</evidence>
<dbReference type="InterPro" id="IPR018202">
    <property type="entry name" value="Ser_caboxypep_ser_AS"/>
</dbReference>
<dbReference type="InterPro" id="IPR001563">
    <property type="entry name" value="Peptidase_S10"/>
</dbReference>
<feature type="chain" id="PRO_5044972090" description="Carboxypeptidase" evidence="3">
    <location>
        <begin position="26"/>
        <end position="489"/>
    </location>
</feature>
<dbReference type="EMBL" id="OZ020100">
    <property type="protein sequence ID" value="CAK9272851.1"/>
    <property type="molecule type" value="Genomic_DNA"/>
</dbReference>
<keyword evidence="5" id="KW-1185">Reference proteome</keyword>
<keyword evidence="3" id="KW-0121">Carboxypeptidase</keyword>
<evidence type="ECO:0000313" key="4">
    <source>
        <dbReference type="EMBL" id="CAK9272851.1"/>
    </source>
</evidence>
<feature type="signal peptide" evidence="3">
    <location>
        <begin position="1"/>
        <end position="25"/>
    </location>
</feature>
<keyword evidence="3" id="KW-0645">Protease</keyword>
<dbReference type="Gene3D" id="3.40.50.11320">
    <property type="match status" value="1"/>
</dbReference>
<dbReference type="Gene3D" id="3.40.50.1820">
    <property type="entry name" value="alpha/beta hydrolase"/>
    <property type="match status" value="1"/>
</dbReference>
<dbReference type="PANTHER" id="PTHR11802">
    <property type="entry name" value="SERINE PROTEASE FAMILY S10 SERINE CARBOXYPEPTIDASE"/>
    <property type="match status" value="1"/>
</dbReference>
<name>A0ABP0X308_9BRYO</name>
<accession>A0ABP0X308</accession>
<evidence type="ECO:0000256" key="2">
    <source>
        <dbReference type="ARBA" id="ARBA00023180"/>
    </source>
</evidence>
<reference evidence="4" key="1">
    <citation type="submission" date="2024-02" db="EMBL/GenBank/DDBJ databases">
        <authorList>
            <consortium name="ELIXIR-Norway"/>
            <consortium name="Elixir Norway"/>
        </authorList>
    </citation>
    <scope>NUCLEOTIDE SEQUENCE</scope>
</reference>
<sequence length="489" mass="54134">MDVLSVLLLLLGVVAVSIRPSSVVSQQVAAANLPPEQEFDRVLALPGQPPVQFKQYAGYITVDTVQENNLFYFFAESSSDQLGTKPLVLWLNGGPGCSSLAYGFGQEIGPYFINPNGTDGLSLNPYAWNTEVNMLWLESPTGVGFSFSKNNATENHAGGDTRTAEDAYNFLIGWLTRFPQYQARDFYITGESYAGHYIPQLAKVIVDNNKAASLKINLKGYMVGNPDIDNYWDSVGDIDYYYSHAMISVETYKALQQSCNFSDVNCCSQQCDDAFNQAYTEIGNIDYYSINTPACLSSAATAGRTGSSTRPADFSRLHRKNPVFSKRAGFDPCSENYAEVYFNRPDVQQAIHANISGEIPYRWTACSNDLLSNWTDQAWSMIPTYHDLIAAGLRIWVFSGDADSVVPVTSTRYSIEAMLLPIETPWYPWYDQQQQVGGRTVKYGGLTFVTVRGAGHQVPLLQPSRFLQMLTTFIQGNSLPGAPFNTMSS</sequence>
<dbReference type="SUPFAM" id="SSF53474">
    <property type="entry name" value="alpha/beta-Hydrolases"/>
    <property type="match status" value="1"/>
</dbReference>
<dbReference type="Pfam" id="PF00450">
    <property type="entry name" value="Peptidase_S10"/>
    <property type="match status" value="1"/>
</dbReference>
<keyword evidence="3" id="KW-0732">Signal</keyword>
<comment type="similarity">
    <text evidence="1 3">Belongs to the peptidase S10 family.</text>
</comment>
<proteinExistence type="inferred from homology"/>
<keyword evidence="2" id="KW-0325">Glycoprotein</keyword>
<dbReference type="InterPro" id="IPR033124">
    <property type="entry name" value="Ser_caboxypep_his_AS"/>
</dbReference>